<dbReference type="InterPro" id="IPR049067">
    <property type="entry name" value="MreB-like_C"/>
</dbReference>
<dbReference type="InParanoid" id="Q2LTX1"/>
<dbReference type="HOGENOM" id="CLU_066405_1_0_7"/>
<dbReference type="Gene3D" id="3.30.420.40">
    <property type="match status" value="2"/>
</dbReference>
<proteinExistence type="predicted"/>
<evidence type="ECO:0000313" key="3">
    <source>
        <dbReference type="EMBL" id="ABC77529.1"/>
    </source>
</evidence>
<dbReference type="EMBL" id="CP000252">
    <property type="protein sequence ID" value="ABC77529.1"/>
    <property type="molecule type" value="Genomic_DNA"/>
</dbReference>
<dbReference type="GO" id="GO:0051301">
    <property type="term" value="P:cell division"/>
    <property type="evidence" value="ECO:0007669"/>
    <property type="project" value="UniProtKB-KW"/>
</dbReference>
<reference evidence="3 4" key="1">
    <citation type="journal article" date="2007" name="Proc. Natl. Acad. Sci. U.S.A.">
        <title>The genome of Syntrophus aciditrophicus: life at the thermodynamic limit of microbial growth.</title>
        <authorList>
            <person name="McInerney M.J."/>
            <person name="Rohlin L."/>
            <person name="Mouttaki H."/>
            <person name="Kim U."/>
            <person name="Krupp R.S."/>
            <person name="Rios-Hernandez L."/>
            <person name="Sieber J."/>
            <person name="Struchtemeyer C.G."/>
            <person name="Bhattacharyya A."/>
            <person name="Campbell J.W."/>
            <person name="Gunsalus R.P."/>
        </authorList>
    </citation>
    <scope>NUCLEOTIDE SEQUENCE [LARGE SCALE GENOMIC DNA]</scope>
    <source>
        <strain evidence="3 4">SB</strain>
    </source>
</reference>
<organism evidence="3 4">
    <name type="scientific">Syntrophus aciditrophicus (strain SB)</name>
    <dbReference type="NCBI Taxonomy" id="56780"/>
    <lineage>
        <taxon>Bacteria</taxon>
        <taxon>Pseudomonadati</taxon>
        <taxon>Thermodesulfobacteriota</taxon>
        <taxon>Syntrophia</taxon>
        <taxon>Syntrophales</taxon>
        <taxon>Syntrophaceae</taxon>
        <taxon>Syntrophus</taxon>
    </lineage>
</organism>
<dbReference type="InterPro" id="IPR043129">
    <property type="entry name" value="ATPase_NBD"/>
</dbReference>
<sequence>MQMNLGLDVGYGDVKAVYQREGILEMLKFPTAIAYAEREVGDLSAFAGGEEYEYRGRKYFVGREALVGAFSTRSFEFMKRYSPLFVFKAVKKIHRRTGELVTDVAMGLPLSHYTEANLKELVPLLQRIEVGREVLELNARFYPQGLGVLADYRLSQAGDVNARTDRDMIILDIGFNTVDVIVVERGRIVKGESDTLERHGVSKISLDLAREIKVRMQLDLSEQESKDVLRQGRIRVYGAERDLAELVRESAEKYMDWLIQEVHSKWMARIQRAEKVIIAGGGAYYLQEHIPEEYLPLVHVPDHPEYANARGFLKALDVESGK</sequence>
<dbReference type="SUPFAM" id="SSF53067">
    <property type="entry name" value="Actin-like ATPase domain"/>
    <property type="match status" value="2"/>
</dbReference>
<dbReference type="Pfam" id="PF21522">
    <property type="entry name" value="MreB-like_C"/>
    <property type="match status" value="1"/>
</dbReference>
<evidence type="ECO:0000259" key="2">
    <source>
        <dbReference type="Pfam" id="PF21522"/>
    </source>
</evidence>
<dbReference type="InterPro" id="IPR040607">
    <property type="entry name" value="ALP_N"/>
</dbReference>
<feature type="domain" description="Actin-like protein N-terminal" evidence="1">
    <location>
        <begin position="6"/>
        <end position="147"/>
    </location>
</feature>
<accession>Q2LTX1</accession>
<feature type="domain" description="Actin homologue MreB-like C-terminal" evidence="2">
    <location>
        <begin position="170"/>
        <end position="290"/>
    </location>
</feature>
<evidence type="ECO:0000313" key="4">
    <source>
        <dbReference type="Proteomes" id="UP000001933"/>
    </source>
</evidence>
<dbReference type="AlphaFoldDB" id="Q2LTX1"/>
<dbReference type="SMR" id="Q2LTX1"/>
<keyword evidence="3" id="KW-0131">Cell cycle</keyword>
<protein>
    <submittedName>
        <fullName evidence="3">MreB-like ATPase involved in cell division</fullName>
    </submittedName>
</protein>
<dbReference type="Pfam" id="PF17989">
    <property type="entry name" value="ALP_N"/>
    <property type="match status" value="1"/>
</dbReference>
<name>Q2LTX1_SYNAS</name>
<dbReference type="eggNOG" id="COG0443">
    <property type="taxonomic scope" value="Bacteria"/>
</dbReference>
<dbReference type="CDD" id="cd10227">
    <property type="entry name" value="ASKHA_NBD_ParM-like"/>
    <property type="match status" value="1"/>
</dbReference>
<keyword evidence="4" id="KW-1185">Reference proteome</keyword>
<keyword evidence="3" id="KW-0132">Cell division</keyword>
<dbReference type="Proteomes" id="UP000001933">
    <property type="component" value="Chromosome"/>
</dbReference>
<gene>
    <name evidence="3" type="ORF">SYN_01836</name>
</gene>
<dbReference type="STRING" id="56780.SYN_01836"/>
<dbReference type="DNASU" id="3882953"/>
<dbReference type="KEGG" id="sat:SYN_01836"/>
<evidence type="ECO:0000259" key="1">
    <source>
        <dbReference type="Pfam" id="PF17989"/>
    </source>
</evidence>